<organism evidence="4">
    <name type="scientific">Aphanomyces astaci</name>
    <name type="common">Crayfish plague agent</name>
    <dbReference type="NCBI Taxonomy" id="112090"/>
    <lineage>
        <taxon>Eukaryota</taxon>
        <taxon>Sar</taxon>
        <taxon>Stramenopiles</taxon>
        <taxon>Oomycota</taxon>
        <taxon>Saprolegniomycetes</taxon>
        <taxon>Saprolegniales</taxon>
        <taxon>Verrucalvaceae</taxon>
        <taxon>Aphanomyces</taxon>
    </lineage>
</organism>
<dbReference type="GO" id="GO:0003677">
    <property type="term" value="F:DNA binding"/>
    <property type="evidence" value="ECO:0007669"/>
    <property type="project" value="UniProtKB-KW"/>
</dbReference>
<dbReference type="VEuPathDB" id="FungiDB:H257_02281"/>
<feature type="region of interest" description="Disordered" evidence="2">
    <location>
        <begin position="336"/>
        <end position="365"/>
    </location>
</feature>
<evidence type="ECO:0000259" key="3">
    <source>
        <dbReference type="Pfam" id="PF03221"/>
    </source>
</evidence>
<protein>
    <recommendedName>
        <fullName evidence="3">HTH CENPB-type domain-containing protein</fullName>
    </recommendedName>
</protein>
<feature type="domain" description="HTH CENPB-type" evidence="3">
    <location>
        <begin position="104"/>
        <end position="152"/>
    </location>
</feature>
<sequence length="411" mass="46296">MEPGRWTGSAADYARAASLPNLLQGKVLNEHVEPQWSSDGTRLWYLWQVALDGRNEVCVVDVHTGESLVDNDRYMYRHRVHRIKPYDSCHRDYAAEENIASPLRADGVPVSRLLLSCKALEIAKDLGLSAAQFKASPSWVAGFFHRWGMSMRAKTLSGQLNLEEGEAALDEFASIYNAGQTGINYEDLPKETINSKGSKTDWIKCCAGHENDCMTAMVLPDSKGTKYPLFLVLKSQKSKIKEVVEDNVTHRNGFGRQVWQDIEELHERHLSRIFGNPTAWWNSTISIAFLTYHFGHRQGQNVKKILLLWDDFSAHFTDDDVAYANKIIEATHPQTTEHVEGRHGHDHDGHDQQGNDNHLNGSTSDDIVNTANALESILQMGVENIETMDLNDDDDELPLAYWTITPLAARV</sequence>
<dbReference type="InterPro" id="IPR006600">
    <property type="entry name" value="HTH_CenpB_DNA-bd_dom"/>
</dbReference>
<evidence type="ECO:0000313" key="4">
    <source>
        <dbReference type="EMBL" id="ETV85670.1"/>
    </source>
</evidence>
<dbReference type="OrthoDB" id="124165at2759"/>
<evidence type="ECO:0000256" key="2">
    <source>
        <dbReference type="SAM" id="MobiDB-lite"/>
    </source>
</evidence>
<dbReference type="RefSeq" id="XP_009824142.1">
    <property type="nucleotide sequence ID" value="XM_009825840.1"/>
</dbReference>
<feature type="compositionally biased region" description="Basic and acidic residues" evidence="2">
    <location>
        <begin position="336"/>
        <end position="353"/>
    </location>
</feature>
<reference evidence="4" key="1">
    <citation type="submission" date="2013-12" db="EMBL/GenBank/DDBJ databases">
        <title>The Genome Sequence of Aphanomyces astaci APO3.</title>
        <authorList>
            <consortium name="The Broad Institute Genomics Platform"/>
            <person name="Russ C."/>
            <person name="Tyler B."/>
            <person name="van West P."/>
            <person name="Dieguez-Uribeondo J."/>
            <person name="Young S.K."/>
            <person name="Zeng Q."/>
            <person name="Gargeya S."/>
            <person name="Fitzgerald M."/>
            <person name="Abouelleil A."/>
            <person name="Alvarado L."/>
            <person name="Chapman S.B."/>
            <person name="Gainer-Dewar J."/>
            <person name="Goldberg J."/>
            <person name="Griggs A."/>
            <person name="Gujja S."/>
            <person name="Hansen M."/>
            <person name="Howarth C."/>
            <person name="Imamovic A."/>
            <person name="Ireland A."/>
            <person name="Larimer J."/>
            <person name="McCowan C."/>
            <person name="Murphy C."/>
            <person name="Pearson M."/>
            <person name="Poon T.W."/>
            <person name="Priest M."/>
            <person name="Roberts A."/>
            <person name="Saif S."/>
            <person name="Shea T."/>
            <person name="Sykes S."/>
            <person name="Wortman J."/>
            <person name="Nusbaum C."/>
            <person name="Birren B."/>
        </authorList>
    </citation>
    <scope>NUCLEOTIDE SEQUENCE [LARGE SCALE GENOMIC DNA]</scope>
    <source>
        <strain evidence="4">APO3</strain>
    </source>
</reference>
<name>W4H0Z3_APHAT</name>
<keyword evidence="1" id="KW-0238">DNA-binding</keyword>
<dbReference type="SUPFAM" id="SSF46689">
    <property type="entry name" value="Homeodomain-like"/>
    <property type="match status" value="1"/>
</dbReference>
<proteinExistence type="predicted"/>
<dbReference type="AlphaFoldDB" id="W4H0Z3"/>
<dbReference type="GeneID" id="20804277"/>
<dbReference type="Gene3D" id="1.10.10.60">
    <property type="entry name" value="Homeodomain-like"/>
    <property type="match status" value="1"/>
</dbReference>
<dbReference type="EMBL" id="KI913117">
    <property type="protein sequence ID" value="ETV85670.1"/>
    <property type="molecule type" value="Genomic_DNA"/>
</dbReference>
<dbReference type="Pfam" id="PF03221">
    <property type="entry name" value="HTH_Tnp_Tc5"/>
    <property type="match status" value="1"/>
</dbReference>
<gene>
    <name evidence="4" type="ORF">H257_02281</name>
</gene>
<dbReference type="InterPro" id="IPR009057">
    <property type="entry name" value="Homeodomain-like_sf"/>
</dbReference>
<evidence type="ECO:0000256" key="1">
    <source>
        <dbReference type="ARBA" id="ARBA00023125"/>
    </source>
</evidence>
<accession>W4H0Z3</accession>